<evidence type="ECO:0000259" key="2">
    <source>
        <dbReference type="Pfam" id="PF01425"/>
    </source>
</evidence>
<evidence type="ECO:0000256" key="1">
    <source>
        <dbReference type="ARBA" id="ARBA00009199"/>
    </source>
</evidence>
<organism evidence="3 4">
    <name type="scientific">Leifsonia naganoensis</name>
    <dbReference type="NCBI Taxonomy" id="150025"/>
    <lineage>
        <taxon>Bacteria</taxon>
        <taxon>Bacillati</taxon>
        <taxon>Actinomycetota</taxon>
        <taxon>Actinomycetes</taxon>
        <taxon>Micrococcales</taxon>
        <taxon>Microbacteriaceae</taxon>
        <taxon>Leifsonia</taxon>
    </lineage>
</organism>
<evidence type="ECO:0000313" key="4">
    <source>
        <dbReference type="Proteomes" id="UP000521075"/>
    </source>
</evidence>
<name>A0A853DIM2_9MICO</name>
<dbReference type="GO" id="GO:0004040">
    <property type="term" value="F:amidase activity"/>
    <property type="evidence" value="ECO:0007669"/>
    <property type="project" value="UniProtKB-EC"/>
</dbReference>
<feature type="domain" description="Amidase" evidence="2">
    <location>
        <begin position="30"/>
        <end position="453"/>
    </location>
</feature>
<dbReference type="EC" id="3.5.1.4" evidence="3"/>
<protein>
    <submittedName>
        <fullName evidence="3">Amidase</fullName>
        <ecNumber evidence="3">3.5.1.4</ecNumber>
    </submittedName>
</protein>
<sequence>MAPNAPSSVDEPTALELRAAYADRSLGVVEVVAAALDRAAREDVVGAFTTLNPERALAEAAEAQRRIDDGEQDVHPLLGVPTAIKDLEATAGVRTTLGSAAFADWIPDADETIVTVLRDAGLVSIGKTTVPELGAACYTEPDVAPPARSPYDLERSAAGSSGGAAAAVGARLVPVAQGSDTAGSLRSPASACGVIGMKPSRGLLTGGSTATDGIGLTTKGPIARSVRDTAALLDAMAAAAPAGTIHPARRRGFLLACDETVGPLRVVVAEGSVSGGEVAPELAAACADVGVALAAAGHHIETRTQPTDTIFVRDFTTMFSALAGAKPVPVEREHQLRPIVRHLRHRASTTTAGELAAAILGTQSAAGRWAERFADADIVVSPTMTRPPTRVGELRDDTDPAGELEAMTLFTGNTVLANATGFPAISLPLGWSASRLPLGVSLTARWGRDDLLLAVAAQLERLLPWSDHIPPLRRSVPRTARS</sequence>
<dbReference type="Proteomes" id="UP000521075">
    <property type="component" value="Unassembled WGS sequence"/>
</dbReference>
<dbReference type="RefSeq" id="WP_179700058.1">
    <property type="nucleotide sequence ID" value="NZ_BAAAHA010000004.1"/>
</dbReference>
<dbReference type="InterPro" id="IPR023631">
    <property type="entry name" value="Amidase_dom"/>
</dbReference>
<keyword evidence="4" id="KW-1185">Reference proteome</keyword>
<dbReference type="PANTHER" id="PTHR11895:SF7">
    <property type="entry name" value="GLUTAMYL-TRNA(GLN) AMIDOTRANSFERASE SUBUNIT A, MITOCHONDRIAL"/>
    <property type="match status" value="1"/>
</dbReference>
<dbReference type="Pfam" id="PF01425">
    <property type="entry name" value="Amidase"/>
    <property type="match status" value="1"/>
</dbReference>
<dbReference type="EMBL" id="JACCHJ010000001">
    <property type="protein sequence ID" value="NYK09022.1"/>
    <property type="molecule type" value="Genomic_DNA"/>
</dbReference>
<dbReference type="Gene3D" id="3.90.1300.10">
    <property type="entry name" value="Amidase signature (AS) domain"/>
    <property type="match status" value="1"/>
</dbReference>
<proteinExistence type="inferred from homology"/>
<accession>A0A853DIM2</accession>
<gene>
    <name evidence="3" type="ORF">HNR14_000903</name>
</gene>
<dbReference type="AlphaFoldDB" id="A0A853DIM2"/>
<evidence type="ECO:0000313" key="3">
    <source>
        <dbReference type="EMBL" id="NYK09022.1"/>
    </source>
</evidence>
<dbReference type="InterPro" id="IPR000120">
    <property type="entry name" value="Amidase"/>
</dbReference>
<comment type="similarity">
    <text evidence="1">Belongs to the amidase family.</text>
</comment>
<dbReference type="SUPFAM" id="SSF75304">
    <property type="entry name" value="Amidase signature (AS) enzymes"/>
    <property type="match status" value="1"/>
</dbReference>
<dbReference type="PANTHER" id="PTHR11895">
    <property type="entry name" value="TRANSAMIDASE"/>
    <property type="match status" value="1"/>
</dbReference>
<reference evidence="3 4" key="1">
    <citation type="submission" date="2020-07" db="EMBL/GenBank/DDBJ databases">
        <title>Sequencing the genomes of 1000 actinobacteria strains.</title>
        <authorList>
            <person name="Klenk H.-P."/>
        </authorList>
    </citation>
    <scope>NUCLEOTIDE SEQUENCE [LARGE SCALE GENOMIC DNA]</scope>
    <source>
        <strain evidence="3 4">DSM 15166</strain>
    </source>
</reference>
<comment type="caution">
    <text evidence="3">The sequence shown here is derived from an EMBL/GenBank/DDBJ whole genome shotgun (WGS) entry which is preliminary data.</text>
</comment>
<dbReference type="InterPro" id="IPR036928">
    <property type="entry name" value="AS_sf"/>
</dbReference>
<keyword evidence="3" id="KW-0378">Hydrolase</keyword>